<dbReference type="Gene3D" id="2.40.100.10">
    <property type="entry name" value="Cyclophilin-like"/>
    <property type="match status" value="1"/>
</dbReference>
<organism evidence="2 3">
    <name type="scientific">Cichlidogyrus casuarinus</name>
    <dbReference type="NCBI Taxonomy" id="1844966"/>
    <lineage>
        <taxon>Eukaryota</taxon>
        <taxon>Metazoa</taxon>
        <taxon>Spiralia</taxon>
        <taxon>Lophotrochozoa</taxon>
        <taxon>Platyhelminthes</taxon>
        <taxon>Monogenea</taxon>
        <taxon>Monopisthocotylea</taxon>
        <taxon>Dactylogyridea</taxon>
        <taxon>Ancyrocephalidae</taxon>
        <taxon>Cichlidogyrus</taxon>
    </lineage>
</organism>
<evidence type="ECO:0000259" key="1">
    <source>
        <dbReference type="PROSITE" id="PS50072"/>
    </source>
</evidence>
<sequence length="238" mass="27139">SKVETQREAEWVEIRVGVEHSRTSLSHSSVILGEECCPWPIPVPTPTSRNCNLDYSGDLTLLCSFITFRTCKHLDKKHTIFGKVVGGLDTLDKVEWIPTDDKDQPLEQIKILATQVFVDPFKEADETLLKEREEQKTRETAYKGSSLDADRFTMVNGIPMEIKPGNRREEEALEALQRSKRKDDSAKVDRPDCVGKFIDAHLLQSGKRVQETNNLESETTKKKRKMILKSTLSDFSSW</sequence>
<dbReference type="SUPFAM" id="SSF50891">
    <property type="entry name" value="Cyclophilin-like"/>
    <property type="match status" value="1"/>
</dbReference>
<dbReference type="PROSITE" id="PS50072">
    <property type="entry name" value="CSA_PPIASE_2"/>
    <property type="match status" value="1"/>
</dbReference>
<dbReference type="AlphaFoldDB" id="A0ABD2Q9I3"/>
<protein>
    <submittedName>
        <fullName evidence="2">RING-type E3 ubiquitin-protein ligase ppil2</fullName>
    </submittedName>
</protein>
<evidence type="ECO:0000313" key="2">
    <source>
        <dbReference type="EMBL" id="KAL3316223.1"/>
    </source>
</evidence>
<dbReference type="Pfam" id="PF00160">
    <property type="entry name" value="Pro_isomerase"/>
    <property type="match status" value="1"/>
</dbReference>
<dbReference type="Proteomes" id="UP001626550">
    <property type="component" value="Unassembled WGS sequence"/>
</dbReference>
<dbReference type="InterPro" id="IPR002130">
    <property type="entry name" value="Cyclophilin-type_PPIase_dom"/>
</dbReference>
<dbReference type="PANTHER" id="PTHR45625">
    <property type="entry name" value="PEPTIDYL-PROLYL CIS-TRANS ISOMERASE-RELATED"/>
    <property type="match status" value="1"/>
</dbReference>
<dbReference type="InterPro" id="IPR029000">
    <property type="entry name" value="Cyclophilin-like_dom_sf"/>
</dbReference>
<comment type="caution">
    <text evidence="2">The sequence shown here is derived from an EMBL/GenBank/DDBJ whole genome shotgun (WGS) entry which is preliminary data.</text>
</comment>
<dbReference type="PANTHER" id="PTHR45625:SF1">
    <property type="entry name" value="RING-TYPE E3 UBIQUITIN-PROTEIN LIGASE PPIL2"/>
    <property type="match status" value="1"/>
</dbReference>
<accession>A0ABD2Q9I3</accession>
<dbReference type="InterPro" id="IPR044666">
    <property type="entry name" value="Cyclophilin_A-like"/>
</dbReference>
<reference evidence="2 3" key="1">
    <citation type="submission" date="2024-11" db="EMBL/GenBank/DDBJ databases">
        <title>Adaptive evolution of stress response genes in parasites aligns with host niche diversity.</title>
        <authorList>
            <person name="Hahn C."/>
            <person name="Resl P."/>
        </authorList>
    </citation>
    <scope>NUCLEOTIDE SEQUENCE [LARGE SCALE GENOMIC DNA]</scope>
    <source>
        <strain evidence="2">EGGRZ-B1_66</strain>
        <tissue evidence="2">Body</tissue>
    </source>
</reference>
<feature type="non-terminal residue" evidence="2">
    <location>
        <position position="1"/>
    </location>
</feature>
<evidence type="ECO:0000313" key="3">
    <source>
        <dbReference type="Proteomes" id="UP001626550"/>
    </source>
</evidence>
<name>A0ABD2Q9I3_9PLAT</name>
<keyword evidence="3" id="KW-1185">Reference proteome</keyword>
<proteinExistence type="predicted"/>
<dbReference type="EMBL" id="JBJKFK010000579">
    <property type="protein sequence ID" value="KAL3316223.1"/>
    <property type="molecule type" value="Genomic_DNA"/>
</dbReference>
<gene>
    <name evidence="2" type="primary">PPIL2_1</name>
    <name evidence="2" type="ORF">Ciccas_005141</name>
</gene>
<feature type="domain" description="PPIase cyclophilin-type" evidence="1">
    <location>
        <begin position="65"/>
        <end position="116"/>
    </location>
</feature>